<dbReference type="EMBL" id="VSSQ01007771">
    <property type="protein sequence ID" value="MPM36925.1"/>
    <property type="molecule type" value="Genomic_DNA"/>
</dbReference>
<proteinExistence type="predicted"/>
<comment type="caution">
    <text evidence="1">The sequence shown here is derived from an EMBL/GenBank/DDBJ whole genome shotgun (WGS) entry which is preliminary data.</text>
</comment>
<dbReference type="AlphaFoldDB" id="A0A644Z7S4"/>
<protein>
    <submittedName>
        <fullName evidence="1">Uncharacterized protein</fullName>
    </submittedName>
</protein>
<accession>A0A644Z7S4</accession>
<evidence type="ECO:0000313" key="1">
    <source>
        <dbReference type="EMBL" id="MPM36925.1"/>
    </source>
</evidence>
<name>A0A644Z7S4_9ZZZZ</name>
<gene>
    <name evidence="1" type="ORF">SDC9_83529</name>
</gene>
<reference evidence="1" key="1">
    <citation type="submission" date="2019-08" db="EMBL/GenBank/DDBJ databases">
        <authorList>
            <person name="Kucharzyk K."/>
            <person name="Murdoch R.W."/>
            <person name="Higgins S."/>
            <person name="Loffler F."/>
        </authorList>
    </citation>
    <scope>NUCLEOTIDE SEQUENCE</scope>
</reference>
<organism evidence="1">
    <name type="scientific">bioreactor metagenome</name>
    <dbReference type="NCBI Taxonomy" id="1076179"/>
    <lineage>
        <taxon>unclassified sequences</taxon>
        <taxon>metagenomes</taxon>
        <taxon>ecological metagenomes</taxon>
    </lineage>
</organism>
<sequence length="144" mass="15210">MTGSVCDIAVDSRGRDSSFWAIFFQTSESLPCSRGSLPTGLRAVSILALLLFPALFIRSLIDSEVVVEDGATGVADSELVTATGLGSAGVVEVSFGEVSGFAVASFACSVDGALPWFCHVASLFRRHNLSKASSMCRRWFPLAL</sequence>